<dbReference type="GO" id="GO:0000030">
    <property type="term" value="F:mannosyltransferase activity"/>
    <property type="evidence" value="ECO:0007669"/>
    <property type="project" value="TreeGrafter"/>
</dbReference>
<dbReference type="AlphaFoldDB" id="A0A8I0WSR2"/>
<proteinExistence type="predicted"/>
<dbReference type="GO" id="GO:0051999">
    <property type="term" value="P:mannosyl-inositol phosphorylceramide biosynthetic process"/>
    <property type="evidence" value="ECO:0007669"/>
    <property type="project" value="TreeGrafter"/>
</dbReference>
<dbReference type="InterPro" id="IPR029044">
    <property type="entry name" value="Nucleotide-diphossugar_trans"/>
</dbReference>
<gene>
    <name evidence="2" type="ORF">I4901_07395</name>
</gene>
<comment type="caution">
    <text evidence="2">The sequence shown here is derived from an EMBL/GenBank/DDBJ whole genome shotgun (WGS) entry which is preliminary data.</text>
</comment>
<evidence type="ECO:0000313" key="3">
    <source>
        <dbReference type="Proteomes" id="UP000612266"/>
    </source>
</evidence>
<name>A0A8I0WSR2_9GAMM</name>
<dbReference type="Pfam" id="PF04488">
    <property type="entry name" value="Gly_transf_sug"/>
    <property type="match status" value="1"/>
</dbReference>
<dbReference type="SUPFAM" id="SSF53448">
    <property type="entry name" value="Nucleotide-diphospho-sugar transferases"/>
    <property type="match status" value="1"/>
</dbReference>
<dbReference type="InterPro" id="IPR051706">
    <property type="entry name" value="Glycosyltransferase_domain"/>
</dbReference>
<organism evidence="2 3">
    <name type="scientific">Proteus terrae subsp. cibarius</name>
    <dbReference type="NCBI Taxonomy" id="626774"/>
    <lineage>
        <taxon>Bacteria</taxon>
        <taxon>Pseudomonadati</taxon>
        <taxon>Pseudomonadota</taxon>
        <taxon>Gammaproteobacteria</taxon>
        <taxon>Enterobacterales</taxon>
        <taxon>Morganellaceae</taxon>
        <taxon>Proteus</taxon>
    </lineage>
</organism>
<dbReference type="PANTHER" id="PTHR32385">
    <property type="entry name" value="MANNOSYL PHOSPHORYLINOSITOL CERAMIDE SYNTHASE"/>
    <property type="match status" value="1"/>
</dbReference>
<dbReference type="InterPro" id="IPR007577">
    <property type="entry name" value="GlycoTrfase_DXD_sugar-bd_CS"/>
</dbReference>
<dbReference type="GO" id="GO:0016020">
    <property type="term" value="C:membrane"/>
    <property type="evidence" value="ECO:0007669"/>
    <property type="project" value="GOC"/>
</dbReference>
<dbReference type="RefSeq" id="WP_099659473.1">
    <property type="nucleotide sequence ID" value="NZ_CP073356.1"/>
</dbReference>
<dbReference type="Proteomes" id="UP000612266">
    <property type="component" value="Unassembled WGS sequence"/>
</dbReference>
<reference evidence="2" key="1">
    <citation type="submission" date="2020-11" db="EMBL/GenBank/DDBJ databases">
        <title>Enhanced detection system for hospital associated transmission using whole genome sequencing surveillance.</title>
        <authorList>
            <person name="Harrison L.H."/>
            <person name="Van Tyne D."/>
            <person name="Marsh J.W."/>
            <person name="Griffith M.P."/>
            <person name="Snyder D.J."/>
            <person name="Cooper V.S."/>
            <person name="Mustapha M."/>
        </authorList>
    </citation>
    <scope>NUCLEOTIDE SEQUENCE</scope>
    <source>
        <strain evidence="2">PR00070</strain>
    </source>
</reference>
<evidence type="ECO:0000313" key="2">
    <source>
        <dbReference type="EMBL" id="MBG2914187.1"/>
    </source>
</evidence>
<dbReference type="EMBL" id="JADSJR010000007">
    <property type="protein sequence ID" value="MBG2914187.1"/>
    <property type="molecule type" value="Genomic_DNA"/>
</dbReference>
<dbReference type="PANTHER" id="PTHR32385:SF15">
    <property type="entry name" value="INOSITOL PHOSPHOCERAMIDE MANNOSYLTRANSFERASE 1"/>
    <property type="match status" value="1"/>
</dbReference>
<sequence>MDVLIPKQLGHIWIGPNPKPIQWMNTWENKHTDWKYTVYDNNFLNNYHFKTRNLIEFYYKLGLYAGVADLMRYEILYEFGGFIPEADSICYHNTDELFTKKQAYTVYENEFIRGNLVAPIYACEPKNEFVGQLINELLQITPLDLDYPWISTGNFFVAKMIQKYNPDITIFPSHYFNPIHYEGIVYNGDDKIYSKQLFGSTSAKYKKSINPINIFKAKQQKKMRKIFLNNISKRKKENFSIDFLNN</sequence>
<accession>A0A8I0WSR2</accession>
<keyword evidence="1" id="KW-0808">Transferase</keyword>
<protein>
    <recommendedName>
        <fullName evidence="4">Mannosyltransferase OCH1 and related enzymes</fullName>
    </recommendedName>
</protein>
<evidence type="ECO:0008006" key="4">
    <source>
        <dbReference type="Google" id="ProtNLM"/>
    </source>
</evidence>
<dbReference type="Gene3D" id="3.90.550.20">
    <property type="match status" value="1"/>
</dbReference>
<evidence type="ECO:0000256" key="1">
    <source>
        <dbReference type="ARBA" id="ARBA00022679"/>
    </source>
</evidence>